<dbReference type="OrthoDB" id="350652at2157"/>
<evidence type="ECO:0000313" key="3">
    <source>
        <dbReference type="Proteomes" id="UP000199076"/>
    </source>
</evidence>
<dbReference type="RefSeq" id="WP_139171243.1">
    <property type="nucleotide sequence ID" value="NZ_FNBK01000049.1"/>
</dbReference>
<dbReference type="AlphaFoldDB" id="A0A1G7UCC9"/>
<reference evidence="3" key="1">
    <citation type="submission" date="2016-10" db="EMBL/GenBank/DDBJ databases">
        <authorList>
            <person name="Varghese N."/>
            <person name="Submissions S."/>
        </authorList>
    </citation>
    <scope>NUCLEOTIDE SEQUENCE [LARGE SCALE GENOMIC DNA]</scope>
    <source>
        <strain evidence="3">IBRC-M 10760</strain>
    </source>
</reference>
<feature type="region of interest" description="Disordered" evidence="1">
    <location>
        <begin position="75"/>
        <end position="104"/>
    </location>
</feature>
<dbReference type="InterPro" id="IPR036390">
    <property type="entry name" value="WH_DNA-bd_sf"/>
</dbReference>
<protein>
    <recommendedName>
        <fullName evidence="4">IclR helix-turn-helix domain-containing protein</fullName>
    </recommendedName>
</protein>
<evidence type="ECO:0000313" key="2">
    <source>
        <dbReference type="EMBL" id="SDG45117.1"/>
    </source>
</evidence>
<organism evidence="2 3">
    <name type="scientific">Halorientalis regularis</name>
    <dbReference type="NCBI Taxonomy" id="660518"/>
    <lineage>
        <taxon>Archaea</taxon>
        <taxon>Methanobacteriati</taxon>
        <taxon>Methanobacteriota</taxon>
        <taxon>Stenosarchaea group</taxon>
        <taxon>Halobacteria</taxon>
        <taxon>Halobacteriales</taxon>
        <taxon>Haloarculaceae</taxon>
        <taxon>Halorientalis</taxon>
    </lineage>
</organism>
<accession>A0A1G7UCC9</accession>
<proteinExistence type="predicted"/>
<dbReference type="SUPFAM" id="SSF46785">
    <property type="entry name" value="Winged helix' DNA-binding domain"/>
    <property type="match status" value="1"/>
</dbReference>
<name>A0A1G7UCC9_9EURY</name>
<keyword evidence="3" id="KW-1185">Reference proteome</keyword>
<evidence type="ECO:0008006" key="4">
    <source>
        <dbReference type="Google" id="ProtNLM"/>
    </source>
</evidence>
<gene>
    <name evidence="2" type="ORF">SAMN05216218_1491</name>
</gene>
<sequence length="104" mass="11401">MSHRATAVASRAILLAIQEGAFRATDVRRDLDDPPSASTVTRVLQQLEEDGWLGRNADGSDIWRAGFKARTHGDMSDAARSAADRDAVQPGKESEHTDSFDFSW</sequence>
<dbReference type="Proteomes" id="UP000199076">
    <property type="component" value="Unassembled WGS sequence"/>
</dbReference>
<dbReference type="EMBL" id="FNBK01000049">
    <property type="protein sequence ID" value="SDG45117.1"/>
    <property type="molecule type" value="Genomic_DNA"/>
</dbReference>
<evidence type="ECO:0000256" key="1">
    <source>
        <dbReference type="SAM" id="MobiDB-lite"/>
    </source>
</evidence>